<keyword evidence="11" id="KW-0282">Flagellum</keyword>
<dbReference type="InterPro" id="IPR025713">
    <property type="entry name" value="MotB-like_N_dom"/>
</dbReference>
<keyword evidence="3" id="KW-1003">Cell membrane</keyword>
<evidence type="ECO:0000256" key="2">
    <source>
        <dbReference type="ARBA" id="ARBA00008914"/>
    </source>
</evidence>
<feature type="transmembrane region" description="Helical" evidence="9">
    <location>
        <begin position="20"/>
        <end position="37"/>
    </location>
</feature>
<dbReference type="EMBL" id="DRKP01000063">
    <property type="protein sequence ID" value="HEB95937.1"/>
    <property type="molecule type" value="Genomic_DNA"/>
</dbReference>
<comment type="caution">
    <text evidence="11">The sequence shown here is derived from an EMBL/GenBank/DDBJ whole genome shotgun (WGS) entry which is preliminary data.</text>
</comment>
<dbReference type="InterPro" id="IPR006665">
    <property type="entry name" value="OmpA-like"/>
</dbReference>
<reference evidence="11" key="1">
    <citation type="journal article" date="2020" name="mSystems">
        <title>Genome- and Community-Level Interaction Insights into Carbon Utilization and Element Cycling Functions of Hydrothermarchaeota in Hydrothermal Sediment.</title>
        <authorList>
            <person name="Zhou Z."/>
            <person name="Liu Y."/>
            <person name="Xu W."/>
            <person name="Pan J."/>
            <person name="Luo Z.H."/>
            <person name="Li M."/>
        </authorList>
    </citation>
    <scope>NUCLEOTIDE SEQUENCE [LARGE SCALE GENOMIC DNA]</scope>
    <source>
        <strain evidence="11">HyVt-443</strain>
    </source>
</reference>
<evidence type="ECO:0000256" key="4">
    <source>
        <dbReference type="ARBA" id="ARBA00022692"/>
    </source>
</evidence>
<dbReference type="CDD" id="cd07185">
    <property type="entry name" value="OmpA_C-like"/>
    <property type="match status" value="1"/>
</dbReference>
<dbReference type="PROSITE" id="PS51123">
    <property type="entry name" value="OMPA_2"/>
    <property type="match status" value="1"/>
</dbReference>
<evidence type="ECO:0000256" key="7">
    <source>
        <dbReference type="PROSITE-ProRule" id="PRU00473"/>
    </source>
</evidence>
<evidence type="ECO:0000256" key="9">
    <source>
        <dbReference type="SAM" id="Phobius"/>
    </source>
</evidence>
<keyword evidence="11" id="KW-0969">Cilium</keyword>
<dbReference type="Pfam" id="PF00691">
    <property type="entry name" value="OmpA"/>
    <property type="match status" value="1"/>
</dbReference>
<dbReference type="PANTHER" id="PTHR30329">
    <property type="entry name" value="STATOR ELEMENT OF FLAGELLAR MOTOR COMPLEX"/>
    <property type="match status" value="1"/>
</dbReference>
<dbReference type="Pfam" id="PF13677">
    <property type="entry name" value="MotB_plug"/>
    <property type="match status" value="1"/>
</dbReference>
<evidence type="ECO:0000256" key="1">
    <source>
        <dbReference type="ARBA" id="ARBA00004162"/>
    </source>
</evidence>
<evidence type="ECO:0000256" key="6">
    <source>
        <dbReference type="ARBA" id="ARBA00023136"/>
    </source>
</evidence>
<gene>
    <name evidence="11" type="primary">motD</name>
    <name evidence="11" type="ORF">ENI96_05845</name>
</gene>
<dbReference type="PANTHER" id="PTHR30329:SF20">
    <property type="entry name" value="EXPORTED PROTEIN"/>
    <property type="match status" value="1"/>
</dbReference>
<dbReference type="NCBIfam" id="NF006541">
    <property type="entry name" value="PRK09038.1"/>
    <property type="match status" value="1"/>
</dbReference>
<feature type="region of interest" description="Disordered" evidence="8">
    <location>
        <begin position="76"/>
        <end position="103"/>
    </location>
</feature>
<dbReference type="SUPFAM" id="SSF103088">
    <property type="entry name" value="OmpA-like"/>
    <property type="match status" value="1"/>
</dbReference>
<keyword evidence="5 9" id="KW-1133">Transmembrane helix</keyword>
<keyword evidence="6 7" id="KW-0472">Membrane</keyword>
<comment type="subcellular location">
    <subcellularLocation>
        <location evidence="1">Cell membrane</location>
        <topology evidence="1">Single-pass membrane protein</topology>
    </subcellularLocation>
</comment>
<evidence type="ECO:0000313" key="11">
    <source>
        <dbReference type="EMBL" id="HEB95937.1"/>
    </source>
</evidence>
<dbReference type="AlphaFoldDB" id="A0A831RIN5"/>
<evidence type="ECO:0000256" key="5">
    <source>
        <dbReference type="ARBA" id="ARBA00022989"/>
    </source>
</evidence>
<evidence type="ECO:0000259" key="10">
    <source>
        <dbReference type="PROSITE" id="PS51123"/>
    </source>
</evidence>
<dbReference type="InterPro" id="IPR036737">
    <property type="entry name" value="OmpA-like_sf"/>
</dbReference>
<dbReference type="Proteomes" id="UP000886251">
    <property type="component" value="Unassembled WGS sequence"/>
</dbReference>
<keyword evidence="4 9" id="KW-0812">Transmembrane</keyword>
<protein>
    <submittedName>
        <fullName evidence="11">Flagellar motor protein MotD</fullName>
    </submittedName>
</protein>
<organism evidence="11">
    <name type="scientific">Sedimenticola thiotaurini</name>
    <dbReference type="NCBI Taxonomy" id="1543721"/>
    <lineage>
        <taxon>Bacteria</taxon>
        <taxon>Pseudomonadati</taxon>
        <taxon>Pseudomonadota</taxon>
        <taxon>Gammaproteobacteria</taxon>
        <taxon>Chromatiales</taxon>
        <taxon>Sedimenticolaceae</taxon>
        <taxon>Sedimenticola</taxon>
    </lineage>
</organism>
<sequence length="272" mass="30062">MARRKRQPEHENHERWLVSYADFITLLFAFFVVMYSISSVNEGKYRVLSDTLTDAFMTSAQSLEPIQVGEEVRTPDPVAGEYAAPDPGQGVTETPEPPPQAPAVESASLSQIASRLQQAMREFIDKDLVKVTRTDRGVEVEMNSRMLFRSGSAHLATNVLKPLRRVARILRSLPNEIRVEGHTDNVPIATRVFPSNWELSAARAASVVQFLARLGVSPERLAAIGYGEFRPKADNSSESGRRANRRVSIIIMATPHERAAGEIGAAPGRNTQ</sequence>
<evidence type="ECO:0000256" key="8">
    <source>
        <dbReference type="SAM" id="MobiDB-lite"/>
    </source>
</evidence>
<keyword evidence="11" id="KW-0966">Cell projection</keyword>
<dbReference type="InterPro" id="IPR050330">
    <property type="entry name" value="Bact_OuterMem_StrucFunc"/>
</dbReference>
<comment type="similarity">
    <text evidence="2">Belongs to the MotB family.</text>
</comment>
<dbReference type="GO" id="GO:0005886">
    <property type="term" value="C:plasma membrane"/>
    <property type="evidence" value="ECO:0007669"/>
    <property type="project" value="UniProtKB-SubCell"/>
</dbReference>
<proteinExistence type="inferred from homology"/>
<feature type="domain" description="OmpA-like" evidence="10">
    <location>
        <begin position="135"/>
        <end position="255"/>
    </location>
</feature>
<name>A0A831RIN5_9GAMM</name>
<evidence type="ECO:0000256" key="3">
    <source>
        <dbReference type="ARBA" id="ARBA00022475"/>
    </source>
</evidence>
<accession>A0A831RIN5</accession>
<dbReference type="Gene3D" id="3.30.1330.60">
    <property type="entry name" value="OmpA-like domain"/>
    <property type="match status" value="1"/>
</dbReference>